<reference evidence="2" key="1">
    <citation type="submission" date="2024-03" db="EMBL/GenBank/DDBJ databases">
        <title>Diverse circular DNA viruses in blood, oral, and fecal samples of captive lemurs.</title>
        <authorList>
            <person name="Paietta E.N."/>
            <person name="Kraberger S."/>
            <person name="Lund M.C."/>
            <person name="Custer J.M."/>
            <person name="Vargas K.M."/>
            <person name="Ehmke E.E."/>
            <person name="Yoder A.D."/>
            <person name="Varsani A."/>
        </authorList>
    </citation>
    <scope>NUCLEOTIDE SEQUENCE</scope>
    <source>
        <strain evidence="2">Duke_28FS_123</strain>
        <strain evidence="3">Duke_29_51</strain>
    </source>
</reference>
<organism evidence="2">
    <name type="scientific">Dulem virus 85</name>
    <dbReference type="NCBI Taxonomy" id="3145796"/>
    <lineage>
        <taxon>Viruses</taxon>
        <taxon>Monodnaviria</taxon>
        <taxon>Sangervirae</taxon>
        <taxon>Phixviricota</taxon>
        <taxon>Malgrandaviricetes</taxon>
        <taxon>Petitvirales</taxon>
        <taxon>Microviridae</taxon>
        <taxon>Microvirus</taxon>
    </lineage>
</organism>
<sequence length="127" mass="14107">MPKDVFDENGVLIMKDGKEVVDQTPVSFPIKFQRPEPIHLRIRRMILEEINKTQRDDEYETFADADDFVVPDDPSSFDTGPTPYEQDFDHLSDSYGAPDIKDTGSNPSDNPPADPAPVEPSAPADGS</sequence>
<name>A0AAU8B6S5_9VIRU</name>
<evidence type="ECO:0000313" key="2">
    <source>
        <dbReference type="EMBL" id="XCD08044.1"/>
    </source>
</evidence>
<protein>
    <submittedName>
        <fullName evidence="2">Uncharacterized protein</fullName>
    </submittedName>
</protein>
<feature type="compositionally biased region" description="Pro residues" evidence="1">
    <location>
        <begin position="109"/>
        <end position="120"/>
    </location>
</feature>
<accession>A0AAU8B6S5</accession>
<dbReference type="EMBL" id="PP511874">
    <property type="protein sequence ID" value="XCD08237.1"/>
    <property type="molecule type" value="Genomic_DNA"/>
</dbReference>
<feature type="region of interest" description="Disordered" evidence="1">
    <location>
        <begin position="54"/>
        <end position="127"/>
    </location>
</feature>
<evidence type="ECO:0000256" key="1">
    <source>
        <dbReference type="SAM" id="MobiDB-lite"/>
    </source>
</evidence>
<feature type="compositionally biased region" description="Acidic residues" evidence="1">
    <location>
        <begin position="57"/>
        <end position="70"/>
    </location>
</feature>
<evidence type="ECO:0000313" key="3">
    <source>
        <dbReference type="EMBL" id="XCD08237.1"/>
    </source>
</evidence>
<dbReference type="EMBL" id="PP511848">
    <property type="protein sequence ID" value="XCD08044.1"/>
    <property type="molecule type" value="Genomic_DNA"/>
</dbReference>
<proteinExistence type="predicted"/>